<dbReference type="OrthoDB" id="45365at2759"/>
<reference evidence="6" key="1">
    <citation type="submission" date="2010-06" db="EMBL/GenBank/DDBJ databases">
        <authorList>
            <person name="Jiang H."/>
            <person name="Abraham K."/>
            <person name="Ali S."/>
            <person name="Alsbrooks S.L."/>
            <person name="Anim B.N."/>
            <person name="Anosike U.S."/>
            <person name="Attaway T."/>
            <person name="Bandaranaike D.P."/>
            <person name="Battles P.K."/>
            <person name="Bell S.N."/>
            <person name="Bell A.V."/>
            <person name="Beltran B."/>
            <person name="Bickham C."/>
            <person name="Bustamante Y."/>
            <person name="Caleb T."/>
            <person name="Canada A."/>
            <person name="Cardenas V."/>
            <person name="Carter K."/>
            <person name="Chacko J."/>
            <person name="Chandrabose M.N."/>
            <person name="Chavez D."/>
            <person name="Chavez A."/>
            <person name="Chen L."/>
            <person name="Chu H.-S."/>
            <person name="Claassen K.J."/>
            <person name="Cockrell R."/>
            <person name="Collins M."/>
            <person name="Cooper J.A."/>
            <person name="Cree A."/>
            <person name="Curry S.M."/>
            <person name="Da Y."/>
            <person name="Dao M.D."/>
            <person name="Das B."/>
            <person name="Davila M.-L."/>
            <person name="Davy-Carroll L."/>
            <person name="Denson S."/>
            <person name="Dinh H."/>
            <person name="Ebong V.E."/>
            <person name="Edwards J.R."/>
            <person name="Egan A."/>
            <person name="El-Daye J."/>
            <person name="Escobedo L."/>
            <person name="Fernandez S."/>
            <person name="Fernando P.R."/>
            <person name="Flagg N."/>
            <person name="Forbes L.D."/>
            <person name="Fowler R.G."/>
            <person name="Fu Q."/>
            <person name="Gabisi R.A."/>
            <person name="Ganer J."/>
            <person name="Garbino Pronczuk A."/>
            <person name="Garcia R.M."/>
            <person name="Garner T."/>
            <person name="Garrett T.E."/>
            <person name="Gonzalez D.A."/>
            <person name="Hamid H."/>
            <person name="Hawkins E.S."/>
            <person name="Hirani K."/>
            <person name="Hogues M.E."/>
            <person name="Hollins B."/>
            <person name="Hsiao C.-H."/>
            <person name="Jabil R."/>
            <person name="James M.L."/>
            <person name="Jhangiani S.N."/>
            <person name="Johnson B."/>
            <person name="Johnson Q."/>
            <person name="Joshi V."/>
            <person name="Kalu J.B."/>
            <person name="Kam C."/>
            <person name="Kashfia A."/>
            <person name="Keebler J."/>
            <person name="Kisamo H."/>
            <person name="Kovar C.L."/>
            <person name="Lago L.A."/>
            <person name="Lai C.-Y."/>
            <person name="Laidlaw J."/>
            <person name="Lara F."/>
            <person name="Le T.-K."/>
            <person name="Lee S.L."/>
            <person name="Legall F.H."/>
            <person name="Lemon S.J."/>
            <person name="Lewis L.R."/>
            <person name="Li B."/>
            <person name="Liu Y."/>
            <person name="Liu Y.-S."/>
            <person name="Lopez J."/>
            <person name="Lozado R.J."/>
            <person name="Lu J."/>
            <person name="Madu R.C."/>
            <person name="Maheshwari M."/>
            <person name="Maheshwari R."/>
            <person name="Malloy K."/>
            <person name="Martinez E."/>
            <person name="Mathew T."/>
            <person name="Mercado I.C."/>
            <person name="Mercado C."/>
            <person name="Meyer B."/>
            <person name="Montgomery K."/>
            <person name="Morgan M.B."/>
            <person name="Munidasa M."/>
            <person name="Nazareth L.V."/>
            <person name="Nelson J."/>
            <person name="Ng B.M."/>
            <person name="Nguyen N.B."/>
            <person name="Nguyen P.Q."/>
            <person name="Nguyen T."/>
            <person name="Obregon M."/>
            <person name="Okwuonu G.O."/>
            <person name="Onwere C.G."/>
            <person name="Orozco G."/>
            <person name="Parra A."/>
            <person name="Patel S."/>
            <person name="Patil S."/>
            <person name="Perez A."/>
            <person name="Perez Y."/>
            <person name="Pham C."/>
            <person name="Primus E.L."/>
            <person name="Pu L.-L."/>
            <person name="Puazo M."/>
            <person name="Qin X."/>
            <person name="Quiroz J.B."/>
            <person name="Reese J."/>
            <person name="Richards S."/>
            <person name="Rives C.M."/>
            <person name="Robberts R."/>
            <person name="Ruiz S.J."/>
            <person name="Ruiz M.J."/>
            <person name="Santibanez J."/>
            <person name="Schneider B.W."/>
            <person name="Sisson I."/>
            <person name="Smith M."/>
            <person name="Sodergren E."/>
            <person name="Song X.-Z."/>
            <person name="Song B.B."/>
            <person name="Summersgill H."/>
            <person name="Thelus R."/>
            <person name="Thornton R.D."/>
            <person name="Trejos Z.Y."/>
            <person name="Usmani K."/>
            <person name="Vattathil S."/>
            <person name="Villasana D."/>
            <person name="Walker D.L."/>
            <person name="Wang S."/>
            <person name="Wang K."/>
            <person name="White C.S."/>
            <person name="Williams A.C."/>
            <person name="Williamson J."/>
            <person name="Wilson K."/>
            <person name="Woghiren I.O."/>
            <person name="Woodworth J.R."/>
            <person name="Worley K.C."/>
            <person name="Wright R.A."/>
            <person name="Wu W."/>
            <person name="Young L."/>
            <person name="Zhang L."/>
            <person name="Zhang J."/>
            <person name="Zhu Y."/>
            <person name="Muzny D.M."/>
            <person name="Weinstock G."/>
            <person name="Gibbs R.A."/>
        </authorList>
    </citation>
    <scope>NUCLEOTIDE SEQUENCE [LARGE SCALE GENOMIC DNA]</scope>
    <source>
        <strain evidence="6">LSR1</strain>
    </source>
</reference>
<evidence type="ECO:0000313" key="6">
    <source>
        <dbReference type="Proteomes" id="UP000007819"/>
    </source>
</evidence>
<dbReference type="Gene3D" id="3.30.710.10">
    <property type="entry name" value="Potassium Channel Kv1.1, Chain A"/>
    <property type="match status" value="1"/>
</dbReference>
<keyword evidence="6" id="KW-1185">Reference proteome</keyword>
<dbReference type="Pfam" id="PF00651">
    <property type="entry name" value="BTB"/>
    <property type="match status" value="1"/>
</dbReference>
<sequence length="158" mass="18235">MDTIQTLTCEYNLKEVLKSNECEPTNFRNDSHSVRILEDLQYLRKKEVLCDIRFKADDGKIVIGHKIVLIAASPYFRAMFSNFDESNKNLVTIRELDSTILQLLIDYIYTGEIMVTKENVQGLLQAANILQLYFVKSVCAEFLQKQLDPSNCIDIKTF</sequence>
<organism evidence="5 6">
    <name type="scientific">Acyrthosiphon pisum</name>
    <name type="common">Pea aphid</name>
    <dbReference type="NCBI Taxonomy" id="7029"/>
    <lineage>
        <taxon>Eukaryota</taxon>
        <taxon>Metazoa</taxon>
        <taxon>Ecdysozoa</taxon>
        <taxon>Arthropoda</taxon>
        <taxon>Hexapoda</taxon>
        <taxon>Insecta</taxon>
        <taxon>Pterygota</taxon>
        <taxon>Neoptera</taxon>
        <taxon>Paraneoptera</taxon>
        <taxon>Hemiptera</taxon>
        <taxon>Sternorrhyncha</taxon>
        <taxon>Aphidomorpha</taxon>
        <taxon>Aphidoidea</taxon>
        <taxon>Aphididae</taxon>
        <taxon>Macrosiphini</taxon>
        <taxon>Acyrthosiphon</taxon>
    </lineage>
</organism>
<dbReference type="InterPro" id="IPR000210">
    <property type="entry name" value="BTB/POZ_dom"/>
</dbReference>
<dbReference type="SUPFAM" id="SSF54695">
    <property type="entry name" value="POZ domain"/>
    <property type="match status" value="1"/>
</dbReference>
<evidence type="ECO:0000313" key="5">
    <source>
        <dbReference type="EnsemblMetazoa" id="XP_003248768.2"/>
    </source>
</evidence>
<accession>A0A8R2A9G2</accession>
<keyword evidence="2" id="KW-0677">Repeat</keyword>
<keyword evidence="1" id="KW-0880">Kelch repeat</keyword>
<dbReference type="Proteomes" id="UP000007819">
    <property type="component" value="Unassembled WGS sequence"/>
</dbReference>
<evidence type="ECO:0000256" key="2">
    <source>
        <dbReference type="ARBA" id="ARBA00022737"/>
    </source>
</evidence>
<dbReference type="GeneID" id="100575954"/>
<keyword evidence="3" id="KW-0009">Actin-binding</keyword>
<feature type="domain" description="BTB" evidence="4">
    <location>
        <begin position="50"/>
        <end position="117"/>
    </location>
</feature>
<dbReference type="EnsemblMetazoa" id="XM_003248720.4">
    <property type="protein sequence ID" value="XP_003248768.2"/>
    <property type="gene ID" value="LOC100575954"/>
</dbReference>
<dbReference type="PANTHER" id="PTHR24412">
    <property type="entry name" value="KELCH PROTEIN"/>
    <property type="match status" value="1"/>
</dbReference>
<dbReference type="KEGG" id="api:100575954"/>
<dbReference type="PANTHER" id="PTHR24412:SF466">
    <property type="entry name" value="RING CANAL KELCH PROTEIN"/>
    <property type="match status" value="1"/>
</dbReference>
<dbReference type="PROSITE" id="PS50097">
    <property type="entry name" value="BTB"/>
    <property type="match status" value="1"/>
</dbReference>
<dbReference type="InterPro" id="IPR011333">
    <property type="entry name" value="SKP1/BTB/POZ_sf"/>
</dbReference>
<evidence type="ECO:0000256" key="1">
    <source>
        <dbReference type="ARBA" id="ARBA00022441"/>
    </source>
</evidence>
<reference evidence="5" key="2">
    <citation type="submission" date="2022-06" db="UniProtKB">
        <authorList>
            <consortium name="EnsemblMetazoa"/>
        </authorList>
    </citation>
    <scope>IDENTIFICATION</scope>
</reference>
<proteinExistence type="predicted"/>
<evidence type="ECO:0000259" key="4">
    <source>
        <dbReference type="PROSITE" id="PS50097"/>
    </source>
</evidence>
<dbReference type="RefSeq" id="XP_003248768.2">
    <property type="nucleotide sequence ID" value="XM_003248720.4"/>
</dbReference>
<dbReference type="AlphaFoldDB" id="A0A8R2A9G2"/>
<dbReference type="SMART" id="SM00225">
    <property type="entry name" value="BTB"/>
    <property type="match status" value="1"/>
</dbReference>
<protein>
    <recommendedName>
        <fullName evidence="4">BTB domain-containing protein</fullName>
    </recommendedName>
</protein>
<name>A0A8R2A9G2_ACYPI</name>
<evidence type="ECO:0000256" key="3">
    <source>
        <dbReference type="ARBA" id="ARBA00023203"/>
    </source>
</evidence>